<dbReference type="CDD" id="cd12108">
    <property type="entry name" value="Hr-like"/>
    <property type="match status" value="1"/>
</dbReference>
<accession>A0A848FHN2</accession>
<dbReference type="Proteomes" id="UP000574067">
    <property type="component" value="Unassembled WGS sequence"/>
</dbReference>
<dbReference type="AlphaFoldDB" id="A0A848FHN2"/>
<sequence>MTTAASLCRPLAGIRSTCPGTPQSACPGATAAPREKPETPPQAGDQQKEQTAQRICKLLLMHAQLEEELLYPAARQALGRNDLIEEAKVEHASARDLIKQIQGMDPSEELYDAKVKVLGEYTKHHVQEEENELIPQLQQKGGLDLSALGRQMMTRRQELMQQMGVQEQQSA</sequence>
<evidence type="ECO:0000259" key="2">
    <source>
        <dbReference type="Pfam" id="PF01814"/>
    </source>
</evidence>
<dbReference type="Gene3D" id="1.20.120.520">
    <property type="entry name" value="nmb1532 protein domain like"/>
    <property type="match status" value="1"/>
</dbReference>
<organism evidence="3 4">
    <name type="scientific">Azohydromonas caseinilytica</name>
    <dbReference type="NCBI Taxonomy" id="2728836"/>
    <lineage>
        <taxon>Bacteria</taxon>
        <taxon>Pseudomonadati</taxon>
        <taxon>Pseudomonadota</taxon>
        <taxon>Betaproteobacteria</taxon>
        <taxon>Burkholderiales</taxon>
        <taxon>Sphaerotilaceae</taxon>
        <taxon>Azohydromonas</taxon>
    </lineage>
</organism>
<dbReference type="PANTHER" id="PTHR35585:SF1">
    <property type="entry name" value="HHE DOMAIN PROTEIN (AFU_ORTHOLOGUE AFUA_4G00730)"/>
    <property type="match status" value="1"/>
</dbReference>
<gene>
    <name evidence="3" type="ORF">HHL10_28025</name>
</gene>
<evidence type="ECO:0000313" key="3">
    <source>
        <dbReference type="EMBL" id="NML18824.1"/>
    </source>
</evidence>
<dbReference type="InterPro" id="IPR012312">
    <property type="entry name" value="Hemerythrin-like"/>
</dbReference>
<evidence type="ECO:0000256" key="1">
    <source>
        <dbReference type="SAM" id="MobiDB-lite"/>
    </source>
</evidence>
<name>A0A848FHN2_9BURK</name>
<comment type="caution">
    <text evidence="3">The sequence shown here is derived from an EMBL/GenBank/DDBJ whole genome shotgun (WGS) entry which is preliminary data.</text>
</comment>
<feature type="domain" description="Hemerythrin-like" evidence="2">
    <location>
        <begin position="45"/>
        <end position="137"/>
    </location>
</feature>
<dbReference type="PANTHER" id="PTHR35585">
    <property type="entry name" value="HHE DOMAIN PROTEIN (AFU_ORTHOLOGUE AFUA_4G00730)"/>
    <property type="match status" value="1"/>
</dbReference>
<dbReference type="EMBL" id="JABBFW010000041">
    <property type="protein sequence ID" value="NML18824.1"/>
    <property type="molecule type" value="Genomic_DNA"/>
</dbReference>
<evidence type="ECO:0000313" key="4">
    <source>
        <dbReference type="Proteomes" id="UP000574067"/>
    </source>
</evidence>
<dbReference type="Pfam" id="PF01814">
    <property type="entry name" value="Hemerythrin"/>
    <property type="match status" value="1"/>
</dbReference>
<protein>
    <submittedName>
        <fullName evidence="3">Hemerythrin domain-containing protein</fullName>
    </submittedName>
</protein>
<proteinExistence type="predicted"/>
<feature type="region of interest" description="Disordered" evidence="1">
    <location>
        <begin position="1"/>
        <end position="50"/>
    </location>
</feature>
<keyword evidence="4" id="KW-1185">Reference proteome</keyword>
<reference evidence="3 4" key="1">
    <citation type="submission" date="2020-04" db="EMBL/GenBank/DDBJ databases">
        <title>Azohydromonas sp. isolated from soil.</title>
        <authorList>
            <person name="Dahal R.H."/>
        </authorList>
    </citation>
    <scope>NUCLEOTIDE SEQUENCE [LARGE SCALE GENOMIC DNA]</scope>
    <source>
        <strain evidence="3 4">G-1-1-14</strain>
    </source>
</reference>